<evidence type="ECO:0000313" key="9">
    <source>
        <dbReference type="Proteomes" id="UP000004892"/>
    </source>
</evidence>
<dbReference type="AlphaFoldDB" id="H1DJR3"/>
<keyword evidence="5 6" id="KW-0482">Metalloprotease</keyword>
<evidence type="ECO:0000256" key="2">
    <source>
        <dbReference type="ARBA" id="ARBA00022723"/>
    </source>
</evidence>
<evidence type="ECO:0000256" key="6">
    <source>
        <dbReference type="RuleBase" id="RU003983"/>
    </source>
</evidence>
<proteinExistence type="inferred from homology"/>
<dbReference type="GeneID" id="98070036"/>
<dbReference type="eggNOG" id="COG0501">
    <property type="taxonomic scope" value="Bacteria"/>
</dbReference>
<reference evidence="8 9" key="1">
    <citation type="submission" date="2012-01" db="EMBL/GenBank/DDBJ databases">
        <title>The Genome Sequence of Odoribacter laneus YIT 12061.</title>
        <authorList>
            <consortium name="The Broad Institute Genome Sequencing Platform"/>
            <person name="Earl A."/>
            <person name="Ward D."/>
            <person name="Feldgarden M."/>
            <person name="Gevers D."/>
            <person name="Morotomi M."/>
            <person name="Young S.K."/>
            <person name="Zeng Q."/>
            <person name="Gargeya S."/>
            <person name="Fitzgerald M."/>
            <person name="Haas B."/>
            <person name="Abouelleil A."/>
            <person name="Alvarado L."/>
            <person name="Arachchi H.M."/>
            <person name="Berlin A."/>
            <person name="Chapman S.B."/>
            <person name="Gearin G."/>
            <person name="Goldberg J."/>
            <person name="Griggs A."/>
            <person name="Gujja S."/>
            <person name="Hansen M."/>
            <person name="Heiman D."/>
            <person name="Howarth C."/>
            <person name="Larimer J."/>
            <person name="Lui A."/>
            <person name="MacDonald P.J.P."/>
            <person name="McCowen C."/>
            <person name="Montmayeur A."/>
            <person name="Murphy C."/>
            <person name="Neiman D."/>
            <person name="Pearson M."/>
            <person name="Priest M."/>
            <person name="Roberts A."/>
            <person name="Saif S."/>
            <person name="Shea T."/>
            <person name="Sisk P."/>
            <person name="Stolte C."/>
            <person name="Sykes S."/>
            <person name="Wortman J."/>
            <person name="Nusbaum C."/>
            <person name="Birren B."/>
        </authorList>
    </citation>
    <scope>NUCLEOTIDE SEQUENCE [LARGE SCALE GENOMIC DNA]</scope>
    <source>
        <strain evidence="8 9">YIT 12061</strain>
    </source>
</reference>
<dbReference type="InterPro" id="IPR001915">
    <property type="entry name" value="Peptidase_M48"/>
</dbReference>
<evidence type="ECO:0000256" key="1">
    <source>
        <dbReference type="ARBA" id="ARBA00022670"/>
    </source>
</evidence>
<dbReference type="EMBL" id="ADMC01000026">
    <property type="protein sequence ID" value="EHP46132.1"/>
    <property type="molecule type" value="Genomic_DNA"/>
</dbReference>
<evidence type="ECO:0000256" key="3">
    <source>
        <dbReference type="ARBA" id="ARBA00022801"/>
    </source>
</evidence>
<dbReference type="STRING" id="742817.HMPREF9449_02499"/>
<dbReference type="Pfam" id="PF01435">
    <property type="entry name" value="Peptidase_M48"/>
    <property type="match status" value="1"/>
</dbReference>
<feature type="domain" description="Peptidase M48" evidence="7">
    <location>
        <begin position="72"/>
        <end position="255"/>
    </location>
</feature>
<keyword evidence="1 6" id="KW-0645">Protease</keyword>
<dbReference type="PANTHER" id="PTHR22726:SF1">
    <property type="entry name" value="METALLOENDOPEPTIDASE OMA1, MITOCHONDRIAL"/>
    <property type="match status" value="1"/>
</dbReference>
<sequence>MKVVRIFFIVILAYLFQQCATVPITGRKQLLIYPEGEIMQLSLTSYQDFLKENKLSTDAKNTARIKNIGKKIAQAVETYLKSQGMESRIEGFNWEFNLVQSKEMNAWCMPGGKVVFYEGILPVCKTDAGIAVVMGHEIAHAIARHGNERMSQQMLVQAGSVAAAYALKNKPETTQTVLGAAIGLGANYGLVLPFSRKHESEADRLGLIFMAIAGYDPHEAVDFWTRMAAASSGQKVPEFASTHPSDSRRIADLKAEMPEAMKYYKK</sequence>
<name>H1DJR3_9BACT</name>
<dbReference type="PANTHER" id="PTHR22726">
    <property type="entry name" value="METALLOENDOPEPTIDASE OMA1"/>
    <property type="match status" value="1"/>
</dbReference>
<comment type="similarity">
    <text evidence="6">Belongs to the peptidase M48 family.</text>
</comment>
<dbReference type="InterPro" id="IPR051156">
    <property type="entry name" value="Mito/Outer_Membr_Metalloprot"/>
</dbReference>
<dbReference type="Proteomes" id="UP000004892">
    <property type="component" value="Unassembled WGS sequence"/>
</dbReference>
<dbReference type="GO" id="GO:0051603">
    <property type="term" value="P:proteolysis involved in protein catabolic process"/>
    <property type="evidence" value="ECO:0007669"/>
    <property type="project" value="TreeGrafter"/>
</dbReference>
<comment type="caution">
    <text evidence="8">The sequence shown here is derived from an EMBL/GenBank/DDBJ whole genome shotgun (WGS) entry which is preliminary data.</text>
</comment>
<dbReference type="HOGENOM" id="CLU_029002_5_0_10"/>
<evidence type="ECO:0000259" key="7">
    <source>
        <dbReference type="Pfam" id="PF01435"/>
    </source>
</evidence>
<evidence type="ECO:0000313" key="8">
    <source>
        <dbReference type="EMBL" id="EHP46132.1"/>
    </source>
</evidence>
<evidence type="ECO:0000256" key="5">
    <source>
        <dbReference type="ARBA" id="ARBA00023049"/>
    </source>
</evidence>
<keyword evidence="3 6" id="KW-0378">Hydrolase</keyword>
<accession>H1DJR3</accession>
<comment type="cofactor">
    <cofactor evidence="6">
        <name>Zn(2+)</name>
        <dbReference type="ChEBI" id="CHEBI:29105"/>
    </cofactor>
    <text evidence="6">Binds 1 zinc ion per subunit.</text>
</comment>
<dbReference type="RefSeq" id="WP_009137644.1">
    <property type="nucleotide sequence ID" value="NZ_JH594597.1"/>
</dbReference>
<dbReference type="CDD" id="cd07331">
    <property type="entry name" value="M48C_Oma1_like"/>
    <property type="match status" value="1"/>
</dbReference>
<keyword evidence="9" id="KW-1185">Reference proteome</keyword>
<gene>
    <name evidence="8" type="ORF">HMPREF9449_02499</name>
</gene>
<dbReference type="PATRIC" id="fig|742817.3.peg.2675"/>
<dbReference type="GO" id="GO:0016020">
    <property type="term" value="C:membrane"/>
    <property type="evidence" value="ECO:0007669"/>
    <property type="project" value="TreeGrafter"/>
</dbReference>
<dbReference type="Gene3D" id="3.30.2010.10">
    <property type="entry name" value="Metalloproteases ('zincins'), catalytic domain"/>
    <property type="match status" value="1"/>
</dbReference>
<dbReference type="GO" id="GO:0004222">
    <property type="term" value="F:metalloendopeptidase activity"/>
    <property type="evidence" value="ECO:0007669"/>
    <property type="project" value="InterPro"/>
</dbReference>
<keyword evidence="2" id="KW-0479">Metal-binding</keyword>
<dbReference type="GO" id="GO:0046872">
    <property type="term" value="F:metal ion binding"/>
    <property type="evidence" value="ECO:0007669"/>
    <property type="project" value="UniProtKB-KW"/>
</dbReference>
<evidence type="ECO:0000256" key="4">
    <source>
        <dbReference type="ARBA" id="ARBA00022833"/>
    </source>
</evidence>
<keyword evidence="4 6" id="KW-0862">Zinc</keyword>
<protein>
    <recommendedName>
        <fullName evidence="7">Peptidase M48 domain-containing protein</fullName>
    </recommendedName>
</protein>
<organism evidence="8 9">
    <name type="scientific">Odoribacter laneus YIT 12061</name>
    <dbReference type="NCBI Taxonomy" id="742817"/>
    <lineage>
        <taxon>Bacteria</taxon>
        <taxon>Pseudomonadati</taxon>
        <taxon>Bacteroidota</taxon>
        <taxon>Bacteroidia</taxon>
        <taxon>Bacteroidales</taxon>
        <taxon>Odoribacteraceae</taxon>
        <taxon>Odoribacter</taxon>
    </lineage>
</organism>